<evidence type="ECO:0000313" key="25">
    <source>
        <dbReference type="Proteomes" id="UP000488521"/>
    </source>
</evidence>
<evidence type="ECO:0000313" key="13">
    <source>
        <dbReference type="EMBL" id="MCE9236739.1"/>
    </source>
</evidence>
<dbReference type="EMBL" id="JAHYQA010000002">
    <property type="protein sequence ID" value="MCE9236739.1"/>
    <property type="molecule type" value="Genomic_DNA"/>
</dbReference>
<evidence type="ECO:0000313" key="24">
    <source>
        <dbReference type="Proteomes" id="UP000460317"/>
    </source>
</evidence>
<evidence type="ECO:0000313" key="11">
    <source>
        <dbReference type="EMBL" id="KAB4455658.1"/>
    </source>
</evidence>
<dbReference type="Proteomes" id="UP001156218">
    <property type="component" value="Chromosome"/>
</dbReference>
<dbReference type="Gene3D" id="2.160.10.10">
    <property type="entry name" value="Hexapeptide repeat proteins"/>
    <property type="match status" value="1"/>
</dbReference>
<proteinExistence type="inferred from homology"/>
<dbReference type="SUPFAM" id="SSF51161">
    <property type="entry name" value="Trimeric LpxA-like enzymes"/>
    <property type="match status" value="1"/>
</dbReference>
<evidence type="ECO:0000313" key="27">
    <source>
        <dbReference type="Proteomes" id="UP001156218"/>
    </source>
</evidence>
<dbReference type="EMBL" id="WCSB01000001">
    <property type="protein sequence ID" value="KAB4455658.1"/>
    <property type="molecule type" value="Genomic_DNA"/>
</dbReference>
<evidence type="ECO:0000313" key="7">
    <source>
        <dbReference type="EMBL" id="CUP08779.1"/>
    </source>
</evidence>
<dbReference type="Proteomes" id="UP000488521">
    <property type="component" value="Unassembled WGS sequence"/>
</dbReference>
<evidence type="ECO:0000256" key="3">
    <source>
        <dbReference type="ARBA" id="ARBA00023315"/>
    </source>
</evidence>
<sequence length="183" mass="19868">MTEVEKMRSSQLADMSAPELQVRFEHAKKLLAIMRGLSTYDDGYRELLEELVPGIPETSVICPPFHCDHGDGIKLGEHVFVNANCTFLDGGYITIGAHTLVGPCVQIYTPHHPMNYLERRGSKEYAYPVTIGEDCWIGGGAVICPGVTIGNRCVIGAGSVVTKDIPDDSVAVGNPARLIRKQA</sequence>
<evidence type="ECO:0000313" key="20">
    <source>
        <dbReference type="Proteomes" id="UP000283616"/>
    </source>
</evidence>
<reference evidence="6 26" key="4">
    <citation type="submission" date="2020-02" db="EMBL/GenBank/DDBJ databases">
        <title>Whole-genome sequencing and comparative analysis of the genomes of Bacteroides thetaiotaomicron and Escherichia coli isolated from a healthy resident in Vietnam.</title>
        <authorList>
            <person name="Mohsin M."/>
            <person name="Tanaka K."/>
            <person name="Kawahara R."/>
            <person name="Kondo S."/>
            <person name="Noguchi H."/>
            <person name="Motooka D."/>
            <person name="Nakamura S."/>
            <person name="Khong D.T."/>
            <person name="Nguyen T.N."/>
            <person name="Tran H.T."/>
            <person name="Yamamoto Y."/>
        </authorList>
    </citation>
    <scope>NUCLEOTIDE SEQUENCE [LARGE SCALE GENOMIC DNA]</scope>
    <source>
        <strain evidence="6 26">F9-2</strain>
    </source>
</reference>
<evidence type="ECO:0000313" key="8">
    <source>
        <dbReference type="EMBL" id="CUP26722.1"/>
    </source>
</evidence>
<evidence type="ECO:0000313" key="17">
    <source>
        <dbReference type="EMBL" id="UYU66340.1"/>
    </source>
</evidence>
<dbReference type="Proteomes" id="UP001200544">
    <property type="component" value="Unassembled WGS sequence"/>
</dbReference>
<dbReference type="InterPro" id="IPR001451">
    <property type="entry name" value="Hexapep"/>
</dbReference>
<dbReference type="GO" id="GO:0008374">
    <property type="term" value="F:O-acyltransferase activity"/>
    <property type="evidence" value="ECO:0007669"/>
    <property type="project" value="TreeGrafter"/>
</dbReference>
<dbReference type="AlphaFoldDB" id="A0A139K1T8"/>
<dbReference type="Proteomes" id="UP000436825">
    <property type="component" value="Unassembled WGS sequence"/>
</dbReference>
<evidence type="ECO:0000313" key="10">
    <source>
        <dbReference type="EMBL" id="KAB4454499.1"/>
    </source>
</evidence>
<evidence type="ECO:0000313" key="16">
    <source>
        <dbReference type="EMBL" id="RHL54168.1"/>
    </source>
</evidence>
<evidence type="ECO:0000313" key="19">
    <source>
        <dbReference type="Proteomes" id="UP000095576"/>
    </source>
</evidence>
<dbReference type="EMBL" id="WCRW01000011">
    <property type="protein sequence ID" value="KAB4454499.1"/>
    <property type="molecule type" value="Genomic_DNA"/>
</dbReference>
<dbReference type="Proteomes" id="UP000284785">
    <property type="component" value="Unassembled WGS sequence"/>
</dbReference>
<comment type="function">
    <text evidence="4">Acetyltransferase implicated in the O-acetylation of Nod factors.</text>
</comment>
<dbReference type="Proteomes" id="UP000460317">
    <property type="component" value="Unassembled WGS sequence"/>
</dbReference>
<evidence type="ECO:0000313" key="21">
    <source>
        <dbReference type="Proteomes" id="UP000284785"/>
    </source>
</evidence>
<organism evidence="7 19">
    <name type="scientific">Bacteroides thetaiotaomicron</name>
    <dbReference type="NCBI Taxonomy" id="818"/>
    <lineage>
        <taxon>Bacteria</taxon>
        <taxon>Pseudomonadati</taxon>
        <taxon>Bacteroidota</taxon>
        <taxon>Bacteroidia</taxon>
        <taxon>Bacteroidales</taxon>
        <taxon>Bacteroidaceae</taxon>
        <taxon>Bacteroides</taxon>
    </lineage>
</organism>
<reference evidence="20 21" key="2">
    <citation type="submission" date="2018-08" db="EMBL/GenBank/DDBJ databases">
        <title>A genome reference for cultivated species of the human gut microbiota.</title>
        <authorList>
            <person name="Zou Y."/>
            <person name="Xue W."/>
            <person name="Luo G."/>
        </authorList>
    </citation>
    <scope>NUCLEOTIDE SEQUENCE [LARGE SCALE GENOMIC DNA]</scope>
    <source>
        <strain evidence="16 20">AF37-12</strain>
        <strain evidence="15 21">AM30-26</strain>
    </source>
</reference>
<evidence type="ECO:0000313" key="6">
    <source>
        <dbReference type="EMBL" id="BCA48420.1"/>
    </source>
</evidence>
<keyword evidence="3 7" id="KW-0012">Acyltransferase</keyword>
<dbReference type="Proteomes" id="UP000500882">
    <property type="component" value="Chromosome"/>
</dbReference>
<dbReference type="GeneID" id="60925043"/>
<dbReference type="PATRIC" id="fig|818.29.peg.3735"/>
<reference evidence="18 19" key="1">
    <citation type="submission" date="2015-09" db="EMBL/GenBank/DDBJ databases">
        <authorList>
            <consortium name="Pathogen Informatics"/>
        </authorList>
    </citation>
    <scope>NUCLEOTIDE SEQUENCE [LARGE SCALE GENOMIC DNA]</scope>
    <source>
        <strain evidence="7 19">2789STDY5834899</strain>
        <strain evidence="8 18">2789STDY5834945</strain>
    </source>
</reference>
<evidence type="ECO:0000313" key="22">
    <source>
        <dbReference type="Proteomes" id="UP000436825"/>
    </source>
</evidence>
<dbReference type="EMBL" id="AP022660">
    <property type="protein sequence ID" value="BCA48420.1"/>
    <property type="molecule type" value="Genomic_DNA"/>
</dbReference>
<dbReference type="Proteomes" id="UP000440614">
    <property type="component" value="Unassembled WGS sequence"/>
</dbReference>
<reference evidence="17 27" key="5">
    <citation type="submission" date="2021-06" db="EMBL/GenBank/DDBJ databases">
        <title>Interrogation of the integrated mobile genetic elements in gut-associated Bacteroides with a consensus prediction approach.</title>
        <authorList>
            <person name="Campbell D.E."/>
            <person name="Leigh J.R."/>
            <person name="Kim T."/>
            <person name="England W."/>
            <person name="Whitaker R.J."/>
            <person name="Degnan P.H."/>
        </authorList>
    </citation>
    <scope>NUCLEOTIDE SEQUENCE [LARGE SCALE GENOMIC DNA]</scope>
    <source>
        <strain evidence="17 27">WAL8669</strain>
    </source>
</reference>
<evidence type="ECO:0000313" key="15">
    <source>
        <dbReference type="EMBL" id="RHD80223.1"/>
    </source>
</evidence>
<protein>
    <recommendedName>
        <fullName evidence="5">Nodulation protein L</fullName>
    </recommendedName>
</protein>
<evidence type="ECO:0000313" key="26">
    <source>
        <dbReference type="Proteomes" id="UP000500882"/>
    </source>
</evidence>
<dbReference type="RefSeq" id="WP_008764140.1">
    <property type="nucleotide sequence ID" value="NZ_AP022660.1"/>
</dbReference>
<dbReference type="OMA" id="FYSGTHP"/>
<evidence type="ECO:0000313" key="14">
    <source>
        <dbReference type="EMBL" id="MDC2238515.1"/>
    </source>
</evidence>
<dbReference type="EMBL" id="CP083680">
    <property type="protein sequence ID" value="UYU66340.1"/>
    <property type="molecule type" value="Genomic_DNA"/>
</dbReference>
<dbReference type="FunFam" id="2.160.10.10:FF:000025">
    <property type="entry name" value="Hexapeptide-repeat containing-acetyltransferase"/>
    <property type="match status" value="1"/>
</dbReference>
<evidence type="ECO:0000256" key="4">
    <source>
        <dbReference type="ARBA" id="ARBA00055587"/>
    </source>
</evidence>
<evidence type="ECO:0000313" key="18">
    <source>
        <dbReference type="Proteomes" id="UP000095541"/>
    </source>
</evidence>
<dbReference type="GO" id="GO:0005829">
    <property type="term" value="C:cytosol"/>
    <property type="evidence" value="ECO:0007669"/>
    <property type="project" value="TreeGrafter"/>
</dbReference>
<gene>
    <name evidence="6" type="ORF">BatF92_03620</name>
    <name evidence="16" type="ORF">DW011_20990</name>
    <name evidence="15" type="ORF">DW780_26200</name>
    <name evidence="7" type="ORF">ERS852511_01119</name>
    <name evidence="8" type="ORF">ERS852557_00038</name>
    <name evidence="12" type="ORF">GAN59_07595</name>
    <name evidence="10" type="ORF">GAN75_16655</name>
    <name evidence="11" type="ORF">GAN93_01360</name>
    <name evidence="9" type="ORF">GAO51_23295</name>
    <name evidence="13" type="ORF">K0H07_06140</name>
    <name evidence="17" type="ORF">KQP68_22740</name>
    <name evidence="14" type="ORF">PO127_22490</name>
</gene>
<evidence type="ECO:0000256" key="2">
    <source>
        <dbReference type="ARBA" id="ARBA00022679"/>
    </source>
</evidence>
<dbReference type="Proteomes" id="UP000283616">
    <property type="component" value="Unassembled WGS sequence"/>
</dbReference>
<accession>A0A139K1T8</accession>
<accession>C6IM29</accession>
<comment type="similarity">
    <text evidence="1">Belongs to the transferase hexapeptide repeat family.</text>
</comment>
<dbReference type="Proteomes" id="UP000095576">
    <property type="component" value="Unassembled WGS sequence"/>
</dbReference>
<dbReference type="CDD" id="cd03357">
    <property type="entry name" value="LbH_MAT_GAT"/>
    <property type="match status" value="1"/>
</dbReference>
<reference evidence="14" key="7">
    <citation type="submission" date="2022-10" db="EMBL/GenBank/DDBJ databases">
        <title>Human gut microbiome strain richness.</title>
        <authorList>
            <person name="Chen-Liaw A."/>
        </authorList>
    </citation>
    <scope>NUCLEOTIDE SEQUENCE</scope>
    <source>
        <strain evidence="14">1001283st1_A3_1001283B150304_161114</strain>
    </source>
</reference>
<dbReference type="EMBL" id="QROV01000030">
    <property type="protein sequence ID" value="RHL54168.1"/>
    <property type="molecule type" value="Genomic_DNA"/>
</dbReference>
<dbReference type="InterPro" id="IPR051159">
    <property type="entry name" value="Hexapeptide_acetyltransf"/>
</dbReference>
<dbReference type="PANTHER" id="PTHR23416">
    <property type="entry name" value="SIALIC ACID SYNTHASE-RELATED"/>
    <property type="match status" value="1"/>
</dbReference>
<keyword evidence="2 7" id="KW-0808">Transferase</keyword>
<evidence type="ECO:0000256" key="5">
    <source>
        <dbReference type="ARBA" id="ARBA00067695"/>
    </source>
</evidence>
<evidence type="ECO:0000313" key="23">
    <source>
        <dbReference type="Proteomes" id="UP000440614"/>
    </source>
</evidence>
<dbReference type="Proteomes" id="UP000095541">
    <property type="component" value="Unassembled WGS sequence"/>
</dbReference>
<evidence type="ECO:0000256" key="1">
    <source>
        <dbReference type="ARBA" id="ARBA00007274"/>
    </source>
</evidence>
<dbReference type="PANTHER" id="PTHR23416:SF23">
    <property type="entry name" value="ACETYLTRANSFERASE C18B11.09C-RELATED"/>
    <property type="match status" value="1"/>
</dbReference>
<reference evidence="13" key="6">
    <citation type="submission" date="2021-07" db="EMBL/GenBank/DDBJ databases">
        <title>Comparative genomics of Bacteroides fragilis group isolates reveals species-dependent resistance mechanisms and validates clinical tools for resistance prediction.</title>
        <authorList>
            <person name="Wallace M.J."/>
            <person name="Jean S."/>
            <person name="Wallace M.A."/>
            <person name="Carey-Ann B.D."/>
            <person name="Dantas G."/>
        </authorList>
    </citation>
    <scope>NUCLEOTIDE SEQUENCE</scope>
    <source>
        <strain evidence="13">BJH_160</strain>
    </source>
</reference>
<reference evidence="22 23" key="3">
    <citation type="journal article" date="2019" name="Nat. Med.">
        <title>A library of human gut bacterial isolates paired with longitudinal multiomics data enables mechanistic microbiome research.</title>
        <authorList>
            <person name="Poyet M."/>
            <person name="Groussin M."/>
            <person name="Gibbons S.M."/>
            <person name="Avila-Pacheco J."/>
            <person name="Jiang X."/>
            <person name="Kearney S.M."/>
            <person name="Perrotta A.R."/>
            <person name="Berdy B."/>
            <person name="Zhao S."/>
            <person name="Lieberman T.D."/>
            <person name="Swanson P.K."/>
            <person name="Smith M."/>
            <person name="Roesemann S."/>
            <person name="Alexander J.E."/>
            <person name="Rich S.A."/>
            <person name="Livny J."/>
            <person name="Vlamakis H."/>
            <person name="Clish C."/>
            <person name="Bullock K."/>
            <person name="Deik A."/>
            <person name="Scott J."/>
            <person name="Pierce K.A."/>
            <person name="Xavier R.J."/>
            <person name="Alm E.J."/>
        </authorList>
    </citation>
    <scope>NUCLEOTIDE SEQUENCE [LARGE SCALE GENOMIC DNA]</scope>
    <source>
        <strain evidence="12 25">BIOML-A156</strain>
        <strain evidence="10 22">BIOML-A160</strain>
        <strain evidence="11 24">BIOML-A165</strain>
        <strain evidence="9 23">BIOML-A188</strain>
    </source>
</reference>
<dbReference type="EMBL" id="JAQNVG010000052">
    <property type="protein sequence ID" value="MDC2238515.1"/>
    <property type="molecule type" value="Genomic_DNA"/>
</dbReference>
<dbReference type="EMBL" id="WCSY01000028">
    <property type="protein sequence ID" value="KAB4306605.1"/>
    <property type="molecule type" value="Genomic_DNA"/>
</dbReference>
<dbReference type="EMBL" id="CZAP01000002">
    <property type="protein sequence ID" value="CUP08779.1"/>
    <property type="molecule type" value="Genomic_DNA"/>
</dbReference>
<name>A0A139K1T8_BACT4</name>
<dbReference type="EMBL" id="CZBI01000001">
    <property type="protein sequence ID" value="CUP26722.1"/>
    <property type="molecule type" value="Genomic_DNA"/>
</dbReference>
<dbReference type="InterPro" id="IPR011004">
    <property type="entry name" value="Trimer_LpxA-like_sf"/>
</dbReference>
<dbReference type="EMBL" id="WCRS01000003">
    <property type="protein sequence ID" value="KAB4477026.1"/>
    <property type="molecule type" value="Genomic_DNA"/>
</dbReference>
<dbReference type="EMBL" id="QSJP01000039">
    <property type="protein sequence ID" value="RHD80223.1"/>
    <property type="molecule type" value="Genomic_DNA"/>
</dbReference>
<dbReference type="Proteomes" id="UP001217776">
    <property type="component" value="Unassembled WGS sequence"/>
</dbReference>
<evidence type="ECO:0000313" key="9">
    <source>
        <dbReference type="EMBL" id="KAB4306605.1"/>
    </source>
</evidence>
<evidence type="ECO:0000313" key="12">
    <source>
        <dbReference type="EMBL" id="KAB4477026.1"/>
    </source>
</evidence>
<dbReference type="Pfam" id="PF00132">
    <property type="entry name" value="Hexapep"/>
    <property type="match status" value="1"/>
</dbReference>